<gene>
    <name evidence="2" type="ORF">MVEN_01795100</name>
</gene>
<comment type="caution">
    <text evidence="2">The sequence shown here is derived from an EMBL/GenBank/DDBJ whole genome shotgun (WGS) entry which is preliminary data.</text>
</comment>
<protein>
    <submittedName>
        <fullName evidence="2">Uncharacterized protein</fullName>
    </submittedName>
</protein>
<proteinExistence type="predicted"/>
<feature type="compositionally biased region" description="Low complexity" evidence="1">
    <location>
        <begin position="17"/>
        <end position="30"/>
    </location>
</feature>
<evidence type="ECO:0000256" key="1">
    <source>
        <dbReference type="SAM" id="MobiDB-lite"/>
    </source>
</evidence>
<dbReference type="Proteomes" id="UP000620124">
    <property type="component" value="Unassembled WGS sequence"/>
</dbReference>
<evidence type="ECO:0000313" key="3">
    <source>
        <dbReference type="Proteomes" id="UP000620124"/>
    </source>
</evidence>
<dbReference type="EMBL" id="JACAZI010000017">
    <property type="protein sequence ID" value="KAF7342078.1"/>
    <property type="molecule type" value="Genomic_DNA"/>
</dbReference>
<dbReference type="AlphaFoldDB" id="A0A8H6XID2"/>
<organism evidence="2 3">
    <name type="scientific">Mycena venus</name>
    <dbReference type="NCBI Taxonomy" id="2733690"/>
    <lineage>
        <taxon>Eukaryota</taxon>
        <taxon>Fungi</taxon>
        <taxon>Dikarya</taxon>
        <taxon>Basidiomycota</taxon>
        <taxon>Agaricomycotina</taxon>
        <taxon>Agaricomycetes</taxon>
        <taxon>Agaricomycetidae</taxon>
        <taxon>Agaricales</taxon>
        <taxon>Marasmiineae</taxon>
        <taxon>Mycenaceae</taxon>
        <taxon>Mycena</taxon>
    </lineage>
</organism>
<feature type="region of interest" description="Disordered" evidence="1">
    <location>
        <begin position="1"/>
        <end position="30"/>
    </location>
</feature>
<name>A0A8H6XID2_9AGAR</name>
<accession>A0A8H6XID2</accession>
<keyword evidence="3" id="KW-1185">Reference proteome</keyword>
<dbReference type="OrthoDB" id="2570975at2759"/>
<evidence type="ECO:0000313" key="2">
    <source>
        <dbReference type="EMBL" id="KAF7342078.1"/>
    </source>
</evidence>
<sequence length="285" mass="30770">MPSTTSIARPSRRTDVSRPSSRRSQTTRISGKLECAAQAQVLAQKRRIPLATKYNVNSNVAASPAKISLPRTLPRPVLGEVDLSSLVNAYPNFTGIPADYIRERLPSSTHNMRAALQAVEISVCKSSLPKELEILMNDVVAAACPTHILAVYNDAPLGFGQKRHVSLFPVHDLVLRVHCAGLPTLPLSQPSTSSSHATIPVVPLRLPSPETFPLLHAYLYTRQPATLLASLAHPCVSDLVQLATHASKIHGLWRNACTLGVVDPQLYDVIEASWGSTIAAMQACS</sequence>
<reference evidence="2" key="1">
    <citation type="submission" date="2020-05" db="EMBL/GenBank/DDBJ databases">
        <title>Mycena genomes resolve the evolution of fungal bioluminescence.</title>
        <authorList>
            <person name="Tsai I.J."/>
        </authorList>
    </citation>
    <scope>NUCLEOTIDE SEQUENCE</scope>
    <source>
        <strain evidence="2">CCC161011</strain>
    </source>
</reference>